<gene>
    <name evidence="1" type="ORF">OG327_31705</name>
</gene>
<reference evidence="1" key="1">
    <citation type="submission" date="2022-10" db="EMBL/GenBank/DDBJ databases">
        <title>The complete genomes of actinobacterial strains from the NBC collection.</title>
        <authorList>
            <person name="Joergensen T.S."/>
            <person name="Alvarez Arevalo M."/>
            <person name="Sterndorff E.B."/>
            <person name="Faurdal D."/>
            <person name="Vuksanovic O."/>
            <person name="Mourched A.-S."/>
            <person name="Charusanti P."/>
            <person name="Shaw S."/>
            <person name="Blin K."/>
            <person name="Weber T."/>
        </authorList>
    </citation>
    <scope>NUCLEOTIDE SEQUENCE</scope>
    <source>
        <strain evidence="1">NBC_00049</strain>
    </source>
</reference>
<proteinExistence type="predicted"/>
<sequence length="97" mass="10742">MKENTLESECTIGEIIDRLSVFDRDAIFRLAINPLFATEHTVGSIVSAVDPRGRNVVYLAESGEQLGPLPKSVAVELTWHEPIEAPPRRRRSATGDQ</sequence>
<dbReference type="AlphaFoldDB" id="A0AAU2K0D0"/>
<evidence type="ECO:0000313" key="1">
    <source>
        <dbReference type="EMBL" id="WTU77528.1"/>
    </source>
</evidence>
<accession>A0AAU2K0D0</accession>
<protein>
    <submittedName>
        <fullName evidence="1">Uncharacterized protein</fullName>
    </submittedName>
</protein>
<organism evidence="1">
    <name type="scientific">Streptomyces sp. NBC_00049</name>
    <dbReference type="NCBI Taxonomy" id="2903617"/>
    <lineage>
        <taxon>Bacteria</taxon>
        <taxon>Bacillati</taxon>
        <taxon>Actinomycetota</taxon>
        <taxon>Actinomycetes</taxon>
        <taxon>Kitasatosporales</taxon>
        <taxon>Streptomycetaceae</taxon>
        <taxon>Streptomyces</taxon>
    </lineage>
</organism>
<name>A0AAU2K0D0_9ACTN</name>
<dbReference type="EMBL" id="CP108264">
    <property type="protein sequence ID" value="WTU77528.1"/>
    <property type="molecule type" value="Genomic_DNA"/>
</dbReference>